<sequence length="489" mass="55463">MATKIWKRWFETCTTSHSKCRGLENQARPFIPERLIEILCTETLESSRWRLVSSHHLGHVSYVTLSHCWGSSDHLKLLKSNLDHLQSQEGIPPTTLPKTYQDAFVVALALGFRFIWVDSLCIIQDDDGDWKEQSSVMGMIYKYGQCNLAAAWAQDGKDGCFSYRDPEVVEPPLVELTSAGDKLTRSHVIVDSLVYYNDLHHAPLNTRGWVVQERYMARRQLSFCKQQVYWECEELLASEQFPCGIPETLTNLTHINQWDLPGVKPSLNFKEESSLRDAWTALVEQYSGCQLTRSSDKVIALAGLAGEFRSSLGDIYLAGMWRTDLIRQICWSANEDSHGMLNRLRDSTYMAPTWSWMSVTGPVQYCTSYSRPNSTLASFSKVLEVSVESNHHLSLHGFVSSKLVISGLGLFGRALFSPHQISRITKPDSINWPADLEDVGSVSLTWDENLLSEDVDPVRWKTMNKERSSTLLFLAIERINGSELRALDV</sequence>
<dbReference type="Proteomes" id="UP001160390">
    <property type="component" value="Unassembled WGS sequence"/>
</dbReference>
<proteinExistence type="predicted"/>
<keyword evidence="3" id="KW-1185">Reference proteome</keyword>
<gene>
    <name evidence="2" type="ORF">CCHLO57077_00017911</name>
</gene>
<feature type="domain" description="Heterokaryon incompatibility" evidence="1">
    <location>
        <begin position="62"/>
        <end position="213"/>
    </location>
</feature>
<dbReference type="PANTHER" id="PTHR33112">
    <property type="entry name" value="DOMAIN PROTEIN, PUTATIVE-RELATED"/>
    <property type="match status" value="1"/>
</dbReference>
<accession>A0AA35PYB4</accession>
<dbReference type="EMBL" id="CABFNP030000696">
    <property type="protein sequence ID" value="CAI6079301.1"/>
    <property type="molecule type" value="Genomic_DNA"/>
</dbReference>
<evidence type="ECO:0000313" key="2">
    <source>
        <dbReference type="EMBL" id="CAI6079301.1"/>
    </source>
</evidence>
<reference evidence="2" key="1">
    <citation type="submission" date="2023-01" db="EMBL/GenBank/DDBJ databases">
        <authorList>
            <person name="Piombo E."/>
        </authorList>
    </citation>
    <scope>NUCLEOTIDE SEQUENCE</scope>
</reference>
<comment type="caution">
    <text evidence="2">The sequence shown here is derived from an EMBL/GenBank/DDBJ whole genome shotgun (WGS) entry which is preliminary data.</text>
</comment>
<organism evidence="2 3">
    <name type="scientific">Clonostachys chloroleuca</name>
    <dbReference type="NCBI Taxonomy" id="1926264"/>
    <lineage>
        <taxon>Eukaryota</taxon>
        <taxon>Fungi</taxon>
        <taxon>Dikarya</taxon>
        <taxon>Ascomycota</taxon>
        <taxon>Pezizomycotina</taxon>
        <taxon>Sordariomycetes</taxon>
        <taxon>Hypocreomycetidae</taxon>
        <taxon>Hypocreales</taxon>
        <taxon>Bionectriaceae</taxon>
        <taxon>Clonostachys</taxon>
    </lineage>
</organism>
<name>A0AA35PYB4_9HYPO</name>
<dbReference type="AlphaFoldDB" id="A0AA35PYB4"/>
<dbReference type="Pfam" id="PF06985">
    <property type="entry name" value="HET"/>
    <property type="match status" value="1"/>
</dbReference>
<protein>
    <recommendedName>
        <fullName evidence="1">Heterokaryon incompatibility domain-containing protein</fullName>
    </recommendedName>
</protein>
<evidence type="ECO:0000259" key="1">
    <source>
        <dbReference type="Pfam" id="PF06985"/>
    </source>
</evidence>
<evidence type="ECO:0000313" key="3">
    <source>
        <dbReference type="Proteomes" id="UP001160390"/>
    </source>
</evidence>
<dbReference type="InterPro" id="IPR010730">
    <property type="entry name" value="HET"/>
</dbReference>
<dbReference type="PANTHER" id="PTHR33112:SF10">
    <property type="entry name" value="TOL"/>
    <property type="match status" value="1"/>
</dbReference>